<keyword evidence="7 17" id="KW-0378">Hydrolase</keyword>
<keyword evidence="18" id="KW-1185">Reference proteome</keyword>
<comment type="similarity">
    <text evidence="10">Belongs to the glycosyl hydrolase 2 family. Beta-mannosidase B subfamily.</text>
</comment>
<evidence type="ECO:0000259" key="15">
    <source>
        <dbReference type="Pfam" id="PF17786"/>
    </source>
</evidence>
<proteinExistence type="inferred from homology"/>
<feature type="domain" description="Glycoside hydrolase family 2 immunoglobulin-like beta-sandwich" evidence="13">
    <location>
        <begin position="192"/>
        <end position="299"/>
    </location>
</feature>
<comment type="pathway">
    <text evidence="3">Glycan metabolism; N-glycan degradation.</text>
</comment>
<dbReference type="OrthoDB" id="9801077at2"/>
<dbReference type="Gene3D" id="2.60.40.10">
    <property type="entry name" value="Immunoglobulins"/>
    <property type="match status" value="2"/>
</dbReference>
<dbReference type="InterPro" id="IPR013783">
    <property type="entry name" value="Ig-like_fold"/>
</dbReference>
<protein>
    <recommendedName>
        <fullName evidence="11">Beta-mannosidase B</fullName>
        <ecNumber evidence="5">3.2.1.25</ecNumber>
    </recommendedName>
    <alternativeName>
        <fullName evidence="12">Mannanase B</fullName>
    </alternativeName>
</protein>
<evidence type="ECO:0000256" key="1">
    <source>
        <dbReference type="ARBA" id="ARBA00000829"/>
    </source>
</evidence>
<dbReference type="GO" id="GO:0006516">
    <property type="term" value="P:glycoprotein catabolic process"/>
    <property type="evidence" value="ECO:0007669"/>
    <property type="project" value="TreeGrafter"/>
</dbReference>
<evidence type="ECO:0000313" key="17">
    <source>
        <dbReference type="EMBL" id="RXS75929.1"/>
    </source>
</evidence>
<evidence type="ECO:0000256" key="2">
    <source>
        <dbReference type="ARBA" id="ARBA00004613"/>
    </source>
</evidence>
<dbReference type="GO" id="GO:0005576">
    <property type="term" value="C:extracellular region"/>
    <property type="evidence" value="ECO:0007669"/>
    <property type="project" value="UniProtKB-SubCell"/>
</dbReference>
<dbReference type="Proteomes" id="UP000290106">
    <property type="component" value="Unassembled WGS sequence"/>
</dbReference>
<comment type="catalytic activity">
    <reaction evidence="1">
        <text>Hydrolysis of terminal, non-reducing beta-D-mannose residues in beta-D-mannosides.</text>
        <dbReference type="EC" id="3.2.1.25"/>
    </reaction>
</comment>
<keyword evidence="9" id="KW-0326">Glycosidase</keyword>
<dbReference type="InterPro" id="IPR050887">
    <property type="entry name" value="Beta-mannosidase_GH2"/>
</dbReference>
<dbReference type="InterPro" id="IPR041625">
    <property type="entry name" value="Beta-mannosidase_Ig"/>
</dbReference>
<dbReference type="InterPro" id="IPR036156">
    <property type="entry name" value="Beta-gal/glucu_dom_sf"/>
</dbReference>
<name>A0A4Q1RJQ3_9FIRM</name>
<dbReference type="GO" id="GO:0005975">
    <property type="term" value="P:carbohydrate metabolic process"/>
    <property type="evidence" value="ECO:0007669"/>
    <property type="project" value="InterPro"/>
</dbReference>
<dbReference type="InterPro" id="IPR017853">
    <property type="entry name" value="GH"/>
</dbReference>
<comment type="caution">
    <text evidence="17">The sequence shown here is derived from an EMBL/GenBank/DDBJ whole genome shotgun (WGS) entry which is preliminary data.</text>
</comment>
<evidence type="ECO:0000256" key="10">
    <source>
        <dbReference type="ARBA" id="ARBA00038429"/>
    </source>
</evidence>
<dbReference type="Pfam" id="PF22666">
    <property type="entry name" value="Glyco_hydro_2_N2"/>
    <property type="match status" value="1"/>
</dbReference>
<accession>A0A4Q1RJQ3</accession>
<dbReference type="Pfam" id="PF17753">
    <property type="entry name" value="Ig_mannosidase"/>
    <property type="match status" value="1"/>
</dbReference>
<evidence type="ECO:0000256" key="12">
    <source>
        <dbReference type="ARBA" id="ARBA00041614"/>
    </source>
</evidence>
<reference evidence="17 18" key="1">
    <citation type="submission" date="2019-01" db="EMBL/GenBank/DDBJ databases">
        <title>Blautia sp. nov. KGMB01111 isolated human feces.</title>
        <authorList>
            <person name="Park J.-E."/>
            <person name="Kim J.-S."/>
            <person name="Park S.-H."/>
        </authorList>
    </citation>
    <scope>NUCLEOTIDE SEQUENCE [LARGE SCALE GENOMIC DNA]</scope>
    <source>
        <strain evidence="17 18">KGMB01111</strain>
    </source>
</reference>
<evidence type="ECO:0000313" key="18">
    <source>
        <dbReference type="Proteomes" id="UP000290106"/>
    </source>
</evidence>
<feature type="domain" description="Beta-mannosidase Ig-fold" evidence="14">
    <location>
        <begin position="758"/>
        <end position="841"/>
    </location>
</feature>
<dbReference type="SUPFAM" id="SSF51445">
    <property type="entry name" value="(Trans)glycosidases"/>
    <property type="match status" value="1"/>
</dbReference>
<dbReference type="Pfam" id="PF17786">
    <property type="entry name" value="Mannosidase_ig"/>
    <property type="match status" value="1"/>
</dbReference>
<dbReference type="Gene3D" id="2.60.120.260">
    <property type="entry name" value="Galactose-binding domain-like"/>
    <property type="match status" value="1"/>
</dbReference>
<dbReference type="SUPFAM" id="SSF49785">
    <property type="entry name" value="Galactose-binding domain-like"/>
    <property type="match status" value="1"/>
</dbReference>
<comment type="subcellular location">
    <subcellularLocation>
        <location evidence="2">Secreted</location>
    </subcellularLocation>
</comment>
<dbReference type="PANTHER" id="PTHR43730">
    <property type="entry name" value="BETA-MANNOSIDASE"/>
    <property type="match status" value="1"/>
</dbReference>
<keyword evidence="6" id="KW-0964">Secreted</keyword>
<evidence type="ECO:0000256" key="3">
    <source>
        <dbReference type="ARBA" id="ARBA00004740"/>
    </source>
</evidence>
<dbReference type="EC" id="3.2.1.25" evidence="5"/>
<evidence type="ECO:0000256" key="11">
    <source>
        <dbReference type="ARBA" id="ARBA00041069"/>
    </source>
</evidence>
<dbReference type="Pfam" id="PF00703">
    <property type="entry name" value="Glyco_hydro_2"/>
    <property type="match status" value="1"/>
</dbReference>
<dbReference type="FunFam" id="3.20.20.80:FF:000050">
    <property type="entry name" value="Beta-mannosidase B"/>
    <property type="match status" value="1"/>
</dbReference>
<dbReference type="InterPro" id="IPR041447">
    <property type="entry name" value="Mannosidase_ig"/>
</dbReference>
<gene>
    <name evidence="17" type="ORF">ETP43_12415</name>
</gene>
<evidence type="ECO:0000256" key="7">
    <source>
        <dbReference type="ARBA" id="ARBA00022801"/>
    </source>
</evidence>
<feature type="domain" description="Beta-mannosidase-like galactose-binding" evidence="16">
    <location>
        <begin position="15"/>
        <end position="181"/>
    </location>
</feature>
<evidence type="ECO:0000256" key="6">
    <source>
        <dbReference type="ARBA" id="ARBA00022525"/>
    </source>
</evidence>
<dbReference type="SUPFAM" id="SSF49303">
    <property type="entry name" value="beta-Galactosidase/glucuronidase domain"/>
    <property type="match status" value="2"/>
</dbReference>
<dbReference type="InterPro" id="IPR006102">
    <property type="entry name" value="Ig-like_GH2"/>
</dbReference>
<dbReference type="AlphaFoldDB" id="A0A4Q1RJQ3"/>
<dbReference type="PANTHER" id="PTHR43730:SF1">
    <property type="entry name" value="BETA-MANNOSIDASE"/>
    <property type="match status" value="1"/>
</dbReference>
<dbReference type="InterPro" id="IPR008979">
    <property type="entry name" value="Galactose-bd-like_sf"/>
</dbReference>
<evidence type="ECO:0000259" key="16">
    <source>
        <dbReference type="Pfam" id="PF22666"/>
    </source>
</evidence>
<sequence>MEGFTTKKQPFTTVWKMHTAGDVQWYPAQVPGTVYTDLLRNGQMEDPFWKDNEYKALDLMEKDYEYETVFEGVEAQAGEKQWLRFEGLDTICDVYLNEEKIGNTYNMHRTWEFDVTGKVKAGENILRVYFHSPLEYIKEAYEKQPTHGSEDAMDGFVHIRKAHCMFGWDWGAHLPDAGIFRPVYLLTMTEGRIDSVYIRQEHKEGKVTLHFDVSRNPKEDLRKEIRVGKEADGYTYEVTVTAPDGTKITAKDTPEDLVIEQPKLWWPNGVGEQPLYEVNVTLAKDGQPVDSWTRKIGLRTMTMDIHPDEWGESFAHQVNGKDIFAMGADYIPEDHLLGRVTPETTRKLLEQCKAANFNAVRVWGGGYYPEDWFYDLCDELGLMVWQDFMFACAVYDLTPDFEANIREEFIDNVKRLRHHASLGLWCGNNEMELFVKQGEWVTKPSEVRDYLFMYERVIPEILKKYDPETFYWPASPSSGGCFDDPSDPNRGDVHYWEVWHGNKPFSDYRNYYFRYASEFGFQSFPSFETIKTFTDDPADWNIFSYVMEKHQRNAGANGKILNYLQQTFRYPTEFTTLLYASQMLQAEAIKYGVEHFRRNRGRCMGAIYWQLNDCWPVASWASVDYEGRWKALHYYAKRFFAPVMVSCEEQNWMTAEANMNREHFEYEKSIRLNVTNETLEEKKILVKWALRNADASAVKAEEREVTVPALSSVWLDKEEYPDVDVFSQYVSYEAWDGDTCISEGSAIFSYPKYFRYLDPQLSYRIEGDEIVVSAKAYAKGVEILNASEDLILSDNYFDMNAGEKRVKILGKASRKVEDPADWENQVKEQLAGGLNLRSVYDIR</sequence>
<evidence type="ECO:0000256" key="8">
    <source>
        <dbReference type="ARBA" id="ARBA00023180"/>
    </source>
</evidence>
<organism evidence="17 18">
    <name type="scientific">Blautia faecicola</name>
    <dbReference type="NCBI Taxonomy" id="2509240"/>
    <lineage>
        <taxon>Bacteria</taxon>
        <taxon>Bacillati</taxon>
        <taxon>Bacillota</taxon>
        <taxon>Clostridia</taxon>
        <taxon>Lachnospirales</taxon>
        <taxon>Lachnospiraceae</taxon>
        <taxon>Blautia</taxon>
    </lineage>
</organism>
<dbReference type="RefSeq" id="WP_129258369.1">
    <property type="nucleotide sequence ID" value="NZ_JBGKFY010000003.1"/>
</dbReference>
<dbReference type="Gene3D" id="3.20.20.80">
    <property type="entry name" value="Glycosidases"/>
    <property type="match status" value="1"/>
</dbReference>
<evidence type="ECO:0000256" key="5">
    <source>
        <dbReference type="ARBA" id="ARBA00012754"/>
    </source>
</evidence>
<evidence type="ECO:0000256" key="9">
    <source>
        <dbReference type="ARBA" id="ARBA00023295"/>
    </source>
</evidence>
<evidence type="ECO:0000259" key="14">
    <source>
        <dbReference type="Pfam" id="PF17753"/>
    </source>
</evidence>
<feature type="domain" description="Mannosidase Ig/CBM-like" evidence="15">
    <location>
        <begin position="670"/>
        <end position="753"/>
    </location>
</feature>
<dbReference type="GO" id="GO:0004567">
    <property type="term" value="F:beta-mannosidase activity"/>
    <property type="evidence" value="ECO:0007669"/>
    <property type="project" value="UniProtKB-EC"/>
</dbReference>
<dbReference type="InterPro" id="IPR054593">
    <property type="entry name" value="Beta-mannosidase-like_N2"/>
</dbReference>
<evidence type="ECO:0000259" key="13">
    <source>
        <dbReference type="Pfam" id="PF00703"/>
    </source>
</evidence>
<keyword evidence="8" id="KW-0325">Glycoprotein</keyword>
<dbReference type="EMBL" id="SDKC01000001">
    <property type="protein sequence ID" value="RXS75929.1"/>
    <property type="molecule type" value="Genomic_DNA"/>
</dbReference>
<evidence type="ECO:0000256" key="4">
    <source>
        <dbReference type="ARBA" id="ARBA00011738"/>
    </source>
</evidence>
<comment type="subunit">
    <text evidence="4">Homodimer.</text>
</comment>